<dbReference type="InterPro" id="IPR005198">
    <property type="entry name" value="Glyco_hydro_76"/>
</dbReference>
<sequence length="389" mass="41519">MTGDGVPELWAARAAVAEVAIVGRHLRQVWGMPGTRLGMTRWPPDAGHRVHAPWHYGWQAQLLDCAVDAAQRTDDTARKATVVKLVRGIKLRNPHGWLTDRHDEVALMGLALLRAHELTAMPKSTALTAIASRLRAAWTDHAGGGLWSARGGSTKDAVTNAASAILFVRLAKEFGERADLQRARSAVEWLSERLIDQETGLLAESVDPSVDAVSEVTCTHSQGLLVGACVELVGATGESCWRELAERTIAAIADRMTKSGVLHGSGGSDSGLHAGICARHLASAAVALDGEAAKTAASIVYRSAEAAWRNRAAVPGGPLFGPQWTVPAVGRLGTLPARLDEHLEGIGRDSRWECDLSVQVSGWTVVEAAARLARHGVSEREFRAARRGI</sequence>
<evidence type="ECO:0000313" key="2">
    <source>
        <dbReference type="Proteomes" id="UP001501747"/>
    </source>
</evidence>
<dbReference type="PANTHER" id="PTHR47791">
    <property type="entry name" value="MEIOTICALLY UP-REGULATED GENE 191 PROTEIN"/>
    <property type="match status" value="1"/>
</dbReference>
<name>A0ABP7RKX4_9PSEU</name>
<keyword evidence="2" id="KW-1185">Reference proteome</keyword>
<keyword evidence="1" id="KW-0378">Hydrolase</keyword>
<evidence type="ECO:0000313" key="1">
    <source>
        <dbReference type="EMBL" id="GAA3998981.1"/>
    </source>
</evidence>
<comment type="caution">
    <text evidence="1">The sequence shown here is derived from an EMBL/GenBank/DDBJ whole genome shotgun (WGS) entry which is preliminary data.</text>
</comment>
<proteinExistence type="predicted"/>
<dbReference type="Gene3D" id="1.50.10.20">
    <property type="match status" value="1"/>
</dbReference>
<dbReference type="GO" id="GO:0016787">
    <property type="term" value="F:hydrolase activity"/>
    <property type="evidence" value="ECO:0007669"/>
    <property type="project" value="UniProtKB-KW"/>
</dbReference>
<dbReference type="EMBL" id="BAABAL010000005">
    <property type="protein sequence ID" value="GAA3998981.1"/>
    <property type="molecule type" value="Genomic_DNA"/>
</dbReference>
<dbReference type="RefSeq" id="WP_344872770.1">
    <property type="nucleotide sequence ID" value="NZ_BAABAL010000005.1"/>
</dbReference>
<gene>
    <name evidence="1" type="ORF">GCM10022247_19050</name>
</gene>
<dbReference type="Pfam" id="PF03663">
    <property type="entry name" value="Glyco_hydro_76"/>
    <property type="match status" value="1"/>
</dbReference>
<dbReference type="InterPro" id="IPR053169">
    <property type="entry name" value="MUG_Protein"/>
</dbReference>
<dbReference type="SUPFAM" id="SSF48208">
    <property type="entry name" value="Six-hairpin glycosidases"/>
    <property type="match status" value="1"/>
</dbReference>
<reference evidence="2" key="1">
    <citation type="journal article" date="2019" name="Int. J. Syst. Evol. Microbiol.">
        <title>The Global Catalogue of Microorganisms (GCM) 10K type strain sequencing project: providing services to taxonomists for standard genome sequencing and annotation.</title>
        <authorList>
            <consortium name="The Broad Institute Genomics Platform"/>
            <consortium name="The Broad Institute Genome Sequencing Center for Infectious Disease"/>
            <person name="Wu L."/>
            <person name="Ma J."/>
        </authorList>
    </citation>
    <scope>NUCLEOTIDE SEQUENCE [LARGE SCALE GENOMIC DNA]</scope>
    <source>
        <strain evidence="2">JCM 17342</strain>
    </source>
</reference>
<organism evidence="1 2">
    <name type="scientific">Allokutzneria multivorans</name>
    <dbReference type="NCBI Taxonomy" id="1142134"/>
    <lineage>
        <taxon>Bacteria</taxon>
        <taxon>Bacillati</taxon>
        <taxon>Actinomycetota</taxon>
        <taxon>Actinomycetes</taxon>
        <taxon>Pseudonocardiales</taxon>
        <taxon>Pseudonocardiaceae</taxon>
        <taxon>Allokutzneria</taxon>
    </lineage>
</organism>
<accession>A0ABP7RKX4</accession>
<dbReference type="PANTHER" id="PTHR47791:SF3">
    <property type="entry name" value="MEIOTICALLY UP-REGULATED GENE 191 PROTEIN"/>
    <property type="match status" value="1"/>
</dbReference>
<dbReference type="InterPro" id="IPR008928">
    <property type="entry name" value="6-hairpin_glycosidase_sf"/>
</dbReference>
<protein>
    <submittedName>
        <fullName evidence="1">Glycoside hydrolase family 76 protein</fullName>
    </submittedName>
</protein>
<dbReference type="Proteomes" id="UP001501747">
    <property type="component" value="Unassembled WGS sequence"/>
</dbReference>